<dbReference type="Gene3D" id="1.10.10.2840">
    <property type="entry name" value="PucR C-terminal helix-turn-helix domain"/>
    <property type="match status" value="1"/>
</dbReference>
<evidence type="ECO:0000259" key="1">
    <source>
        <dbReference type="Pfam" id="PF13556"/>
    </source>
</evidence>
<dbReference type="EMBL" id="JADKNH010000008">
    <property type="protein sequence ID" value="MBF4694275.1"/>
    <property type="molecule type" value="Genomic_DNA"/>
</dbReference>
<reference evidence="2 3" key="1">
    <citation type="submission" date="2020-11" db="EMBL/GenBank/DDBJ databases">
        <title>Fusibacter basophilias sp. nov.</title>
        <authorList>
            <person name="Qiu D."/>
        </authorList>
    </citation>
    <scope>NUCLEOTIDE SEQUENCE [LARGE SCALE GENOMIC DNA]</scope>
    <source>
        <strain evidence="2 3">Q10-2</strain>
    </source>
</reference>
<dbReference type="InterPro" id="IPR025736">
    <property type="entry name" value="PucR_C-HTH_dom"/>
</dbReference>
<protein>
    <submittedName>
        <fullName evidence="2">Helix-turn-helix domain-containing protein</fullName>
    </submittedName>
</protein>
<comment type="caution">
    <text evidence="2">The sequence shown here is derived from an EMBL/GenBank/DDBJ whole genome shotgun (WGS) entry which is preliminary data.</text>
</comment>
<dbReference type="InterPro" id="IPR009057">
    <property type="entry name" value="Homeodomain-like_sf"/>
</dbReference>
<accession>A0ABR9ZWL6</accession>
<dbReference type="InterPro" id="IPR042070">
    <property type="entry name" value="PucR_C-HTH_sf"/>
</dbReference>
<keyword evidence="3" id="KW-1185">Reference proteome</keyword>
<dbReference type="SUPFAM" id="SSF46689">
    <property type="entry name" value="Homeodomain-like"/>
    <property type="match status" value="1"/>
</dbReference>
<dbReference type="Pfam" id="PF13556">
    <property type="entry name" value="HTH_30"/>
    <property type="match status" value="1"/>
</dbReference>
<feature type="domain" description="PucR C-terminal helix-turn-helix" evidence="1">
    <location>
        <begin position="268"/>
        <end position="322"/>
    </location>
</feature>
<proteinExistence type="predicted"/>
<name>A0ABR9ZWL6_9FIRM</name>
<evidence type="ECO:0000313" key="2">
    <source>
        <dbReference type="EMBL" id="MBF4694275.1"/>
    </source>
</evidence>
<dbReference type="Proteomes" id="UP000614200">
    <property type="component" value="Unassembled WGS sequence"/>
</dbReference>
<dbReference type="InterPro" id="IPR051448">
    <property type="entry name" value="CdaR-like_regulators"/>
</dbReference>
<sequence>MTILFLIRGEVMINALCKELEAIMKCEIEVWRDKKETLNLEVQRPFVRISSFDDFDLIVHKDLNALEIQFVIAWVQKGLLFHEKYNQKDLKQVAFNSKITEAQLLTEAEAYKNYHEPFPLPIKLWCIRYKANPDEVMEVIRSAFGEMKYAHLNAFEIVVFVVDAELTPGDLMSMIEAEAFTSAQIAVSNTVSQMSDLHKCYNQLEELMQLSRNLKQNTQIVTYESMIFPLLIQRLKHPFTGGESSSSAILSEVLREQLKSVGDDELEQTAMSFFECNLNITETAHKLFIHRNTLIYRLNKIETITGYDIRKFTDAINYYLNYLVDKIQ</sequence>
<evidence type="ECO:0000313" key="3">
    <source>
        <dbReference type="Proteomes" id="UP000614200"/>
    </source>
</evidence>
<dbReference type="PANTHER" id="PTHR33744:SF16">
    <property type="entry name" value="CARBOHYDRATE DIACID REGULATOR"/>
    <property type="match status" value="1"/>
</dbReference>
<dbReference type="PANTHER" id="PTHR33744">
    <property type="entry name" value="CARBOHYDRATE DIACID REGULATOR"/>
    <property type="match status" value="1"/>
</dbReference>
<organism evidence="2 3">
    <name type="scientific">Fusibacter ferrireducens</name>
    <dbReference type="NCBI Taxonomy" id="2785058"/>
    <lineage>
        <taxon>Bacteria</taxon>
        <taxon>Bacillati</taxon>
        <taxon>Bacillota</taxon>
        <taxon>Clostridia</taxon>
        <taxon>Eubacteriales</taxon>
        <taxon>Eubacteriales Family XII. Incertae Sedis</taxon>
        <taxon>Fusibacter</taxon>
    </lineage>
</organism>
<gene>
    <name evidence="2" type="ORF">ISU02_14220</name>
</gene>